<dbReference type="SMART" id="SM00355">
    <property type="entry name" value="ZnF_C2H2"/>
    <property type="match status" value="2"/>
</dbReference>
<evidence type="ECO:0000313" key="3">
    <source>
        <dbReference type="Proteomes" id="UP000030655"/>
    </source>
</evidence>
<evidence type="ECO:0000259" key="1">
    <source>
        <dbReference type="PROSITE" id="PS00028"/>
    </source>
</evidence>
<dbReference type="EMBL" id="KK365193">
    <property type="protein sequence ID" value="KCZ80233.1"/>
    <property type="molecule type" value="Genomic_DNA"/>
</dbReference>
<reference evidence="2 3" key="2">
    <citation type="submission" date="2014-03" db="EMBL/GenBank/DDBJ databases">
        <title>The Genome Sequence of Anncaliia algerae insect isolate PRA339.</title>
        <authorList>
            <consortium name="The Broad Institute Genome Sequencing Platform"/>
            <consortium name="The Broad Institute Genome Sequencing Center for Infectious Disease"/>
            <person name="Cuomo C."/>
            <person name="Becnel J."/>
            <person name="Sanscrainte N."/>
            <person name="Walker B."/>
            <person name="Young S.K."/>
            <person name="Zeng Q."/>
            <person name="Gargeya S."/>
            <person name="Fitzgerald M."/>
            <person name="Haas B."/>
            <person name="Abouelleil A."/>
            <person name="Alvarado L."/>
            <person name="Arachchi H.M."/>
            <person name="Berlin A.M."/>
            <person name="Chapman S.B."/>
            <person name="Dewar J."/>
            <person name="Goldberg J."/>
            <person name="Griggs A."/>
            <person name="Gujja S."/>
            <person name="Hansen M."/>
            <person name="Howarth C."/>
            <person name="Imamovic A."/>
            <person name="Larimer J."/>
            <person name="McCowan C."/>
            <person name="Murphy C."/>
            <person name="Neiman D."/>
            <person name="Pearson M."/>
            <person name="Priest M."/>
            <person name="Roberts A."/>
            <person name="Saif S."/>
            <person name="Shea T."/>
            <person name="Sisk P."/>
            <person name="Sykes S."/>
            <person name="Wortman J."/>
            <person name="Nusbaum C."/>
            <person name="Birren B."/>
        </authorList>
    </citation>
    <scope>NUCLEOTIDE SEQUENCE [LARGE SCALE GENOMIC DNA]</scope>
    <source>
        <strain evidence="2 3">PRA339</strain>
    </source>
</reference>
<feature type="non-terminal residue" evidence="2">
    <location>
        <position position="1"/>
    </location>
</feature>
<dbReference type="Proteomes" id="UP000030655">
    <property type="component" value="Unassembled WGS sequence"/>
</dbReference>
<evidence type="ECO:0000313" key="2">
    <source>
        <dbReference type="EMBL" id="KCZ80233.1"/>
    </source>
</evidence>
<dbReference type="InterPro" id="IPR013087">
    <property type="entry name" value="Znf_C2H2_type"/>
</dbReference>
<reference evidence="3" key="1">
    <citation type="submission" date="2013-02" db="EMBL/GenBank/DDBJ databases">
        <authorList>
            <consortium name="The Broad Institute Genome Sequencing Platform"/>
            <person name="Cuomo C."/>
            <person name="Becnel J."/>
            <person name="Sanscrainte N."/>
            <person name="Walker B."/>
            <person name="Young S.K."/>
            <person name="Zeng Q."/>
            <person name="Gargeya S."/>
            <person name="Fitzgerald M."/>
            <person name="Haas B."/>
            <person name="Abouelleil A."/>
            <person name="Alvarado L."/>
            <person name="Arachchi H.M."/>
            <person name="Berlin A.M."/>
            <person name="Chapman S.B."/>
            <person name="Dewar J."/>
            <person name="Goldberg J."/>
            <person name="Griggs A."/>
            <person name="Gujja S."/>
            <person name="Hansen M."/>
            <person name="Howarth C."/>
            <person name="Imamovic A."/>
            <person name="Larimer J."/>
            <person name="McCowan C."/>
            <person name="Murphy C."/>
            <person name="Neiman D."/>
            <person name="Pearson M."/>
            <person name="Priest M."/>
            <person name="Roberts A."/>
            <person name="Saif S."/>
            <person name="Shea T."/>
            <person name="Sisk P."/>
            <person name="Sykes S."/>
            <person name="Wortman J."/>
            <person name="Nusbaum C."/>
            <person name="Birren B."/>
        </authorList>
    </citation>
    <scope>NUCLEOTIDE SEQUENCE [LARGE SCALE GENOMIC DNA]</scope>
    <source>
        <strain evidence="3">PRA339</strain>
    </source>
</reference>
<name>A0A059EYV5_9MICR</name>
<dbReference type="Gene3D" id="3.30.160.60">
    <property type="entry name" value="Classic Zinc Finger"/>
    <property type="match status" value="1"/>
</dbReference>
<dbReference type="SUPFAM" id="SSF57667">
    <property type="entry name" value="beta-beta-alpha zinc fingers"/>
    <property type="match status" value="1"/>
</dbReference>
<dbReference type="PROSITE" id="PS00028">
    <property type="entry name" value="ZINC_FINGER_C2H2_1"/>
    <property type="match status" value="1"/>
</dbReference>
<protein>
    <recommendedName>
        <fullName evidence="1">C2H2-type domain-containing protein</fullName>
    </recommendedName>
</protein>
<feature type="domain" description="C2H2-type" evidence="1">
    <location>
        <begin position="83"/>
        <end position="106"/>
    </location>
</feature>
<dbReference type="AlphaFoldDB" id="A0A059EYV5"/>
<dbReference type="VEuPathDB" id="MicrosporidiaDB:H312_02356"/>
<dbReference type="InterPro" id="IPR036236">
    <property type="entry name" value="Znf_C2H2_sf"/>
</dbReference>
<organism evidence="2 3">
    <name type="scientific">Anncaliia algerae PRA339</name>
    <dbReference type="NCBI Taxonomy" id="1288291"/>
    <lineage>
        <taxon>Eukaryota</taxon>
        <taxon>Fungi</taxon>
        <taxon>Fungi incertae sedis</taxon>
        <taxon>Microsporidia</taxon>
        <taxon>Tubulinosematoidea</taxon>
        <taxon>Tubulinosematidae</taxon>
        <taxon>Anncaliia</taxon>
    </lineage>
</organism>
<gene>
    <name evidence="2" type="ORF">H312_02356</name>
</gene>
<proteinExistence type="predicted"/>
<dbReference type="OrthoDB" id="2194841at2759"/>
<keyword evidence="3" id="KW-1185">Reference proteome</keyword>
<accession>A0A059EYV5</accession>
<sequence length="115" mass="13801">NESFYNPIMNNIAIEHQMYQNISNNYKKQEKDALIYEYYSSIEGELFICGIRGCNKKYRTKNGIIYHRKIGCKFEDSDKRFICKYEGCNSKYRGPSGLRYHLIHFHNEIPEKRKD</sequence>
<dbReference type="HOGENOM" id="CLU_2242833_0_0_1"/>
<dbReference type="STRING" id="1288291.A0A059EYV5"/>